<dbReference type="EMBL" id="JADEXQ010000153">
    <property type="protein sequence ID" value="MBE9033121.1"/>
    <property type="molecule type" value="Genomic_DNA"/>
</dbReference>
<dbReference type="RefSeq" id="WP_264327932.1">
    <property type="nucleotide sequence ID" value="NZ_JADEXQ010000153.1"/>
</dbReference>
<dbReference type="Proteomes" id="UP000625316">
    <property type="component" value="Unassembled WGS sequence"/>
</dbReference>
<comment type="caution">
    <text evidence="1">The sequence shown here is derived from an EMBL/GenBank/DDBJ whole genome shotgun (WGS) entry which is preliminary data.</text>
</comment>
<evidence type="ECO:0000313" key="2">
    <source>
        <dbReference type="Proteomes" id="UP000625316"/>
    </source>
</evidence>
<proteinExistence type="predicted"/>
<keyword evidence="2" id="KW-1185">Reference proteome</keyword>
<evidence type="ECO:0000313" key="1">
    <source>
        <dbReference type="EMBL" id="MBE9033121.1"/>
    </source>
</evidence>
<protein>
    <submittedName>
        <fullName evidence="1">Uncharacterized protein</fullName>
    </submittedName>
</protein>
<sequence>MPRTPTAKSKPLDGAVIPVPEEINFDLQLPDPEDSKISEAEFQQQINLAWQVCDRIDLQTDVWRGKILRTVRDREKQLGEDRGMGFLNWLKDREISKSHAYNLIELANSADEMLSEGYLEETDVNQFTKRAFVETAQAAPEVRQMIADTAKQGNKVTRREVRQLSDEWTAMTSDLLPETVREKAANQTIPARYLAPLVKQMEKLPEVHQVSLRDTVEECPDVDTLKQVTAEARYLARYLESATQVQVLANSNLDLETALEEALRLGCLNSTADLVNQAAQMEQLVTKLHATWRRINQLTDRLYVDTGASTPHLRSMLSSLERLSGESIDVTIGDPTGEGWSREIRVKIEDDREDEAPVETGDWE</sequence>
<name>A0A928Z4Z0_9CYAN</name>
<accession>A0A928Z4Z0</accession>
<dbReference type="AlphaFoldDB" id="A0A928Z4Z0"/>
<gene>
    <name evidence="1" type="ORF">IQ266_25620</name>
</gene>
<organism evidence="1 2">
    <name type="scientific">Romeriopsis navalis LEGE 11480</name>
    <dbReference type="NCBI Taxonomy" id="2777977"/>
    <lineage>
        <taxon>Bacteria</taxon>
        <taxon>Bacillati</taxon>
        <taxon>Cyanobacteriota</taxon>
        <taxon>Cyanophyceae</taxon>
        <taxon>Leptolyngbyales</taxon>
        <taxon>Leptolyngbyaceae</taxon>
        <taxon>Romeriopsis</taxon>
        <taxon>Romeriopsis navalis</taxon>
    </lineage>
</organism>
<reference evidence="1" key="1">
    <citation type="submission" date="2020-10" db="EMBL/GenBank/DDBJ databases">
        <authorList>
            <person name="Castelo-Branco R."/>
            <person name="Eusebio N."/>
            <person name="Adriana R."/>
            <person name="Vieira A."/>
            <person name="Brugerolle De Fraissinette N."/>
            <person name="Rezende De Castro R."/>
            <person name="Schneider M.P."/>
            <person name="Vasconcelos V."/>
            <person name="Leao P.N."/>
        </authorList>
    </citation>
    <scope>NUCLEOTIDE SEQUENCE</scope>
    <source>
        <strain evidence="1">LEGE 11480</strain>
    </source>
</reference>